<evidence type="ECO:0000313" key="3">
    <source>
        <dbReference type="Proteomes" id="UP000608024"/>
    </source>
</evidence>
<name>A0A919DPX5_9ACTN</name>
<reference evidence="2" key="2">
    <citation type="submission" date="2020-09" db="EMBL/GenBank/DDBJ databases">
        <authorList>
            <person name="Sun Q."/>
            <person name="Ohkuma M."/>
        </authorList>
    </citation>
    <scope>NUCLEOTIDE SEQUENCE</scope>
    <source>
        <strain evidence="2">JCM 4784</strain>
    </source>
</reference>
<proteinExistence type="predicted"/>
<evidence type="ECO:0000256" key="1">
    <source>
        <dbReference type="SAM" id="MobiDB-lite"/>
    </source>
</evidence>
<organism evidence="2 3">
    <name type="scientific">Streptomyces longispororuber</name>
    <dbReference type="NCBI Taxonomy" id="68230"/>
    <lineage>
        <taxon>Bacteria</taxon>
        <taxon>Bacillati</taxon>
        <taxon>Actinomycetota</taxon>
        <taxon>Actinomycetes</taxon>
        <taxon>Kitasatosporales</taxon>
        <taxon>Streptomycetaceae</taxon>
        <taxon>Streptomyces</taxon>
    </lineage>
</organism>
<gene>
    <name evidence="2" type="ORF">GCM10018785_37230</name>
</gene>
<evidence type="ECO:0000313" key="2">
    <source>
        <dbReference type="EMBL" id="GHE64837.1"/>
    </source>
</evidence>
<accession>A0A919DPX5</accession>
<protein>
    <submittedName>
        <fullName evidence="2">Uncharacterized protein</fullName>
    </submittedName>
</protein>
<dbReference type="EMBL" id="BNBT01000052">
    <property type="protein sequence ID" value="GHE64837.1"/>
    <property type="molecule type" value="Genomic_DNA"/>
</dbReference>
<feature type="compositionally biased region" description="Basic and acidic residues" evidence="1">
    <location>
        <begin position="1"/>
        <end position="13"/>
    </location>
</feature>
<dbReference type="Proteomes" id="UP000608024">
    <property type="component" value="Unassembled WGS sequence"/>
</dbReference>
<sequence length="57" mass="6678">MEERRVHPLDKRRGPQRVTARPRLPEPRPPHRAPPEGTRAHGTGARNRRTRRDTGPW</sequence>
<comment type="caution">
    <text evidence="2">The sequence shown here is derived from an EMBL/GenBank/DDBJ whole genome shotgun (WGS) entry which is preliminary data.</text>
</comment>
<feature type="region of interest" description="Disordered" evidence="1">
    <location>
        <begin position="1"/>
        <end position="57"/>
    </location>
</feature>
<keyword evidence="3" id="KW-1185">Reference proteome</keyword>
<dbReference type="AlphaFoldDB" id="A0A919DPX5"/>
<reference evidence="2" key="1">
    <citation type="journal article" date="2014" name="Int. J. Syst. Evol. Microbiol.">
        <title>Complete genome sequence of Corynebacterium casei LMG S-19264T (=DSM 44701T), isolated from a smear-ripened cheese.</title>
        <authorList>
            <consortium name="US DOE Joint Genome Institute (JGI-PGF)"/>
            <person name="Walter F."/>
            <person name="Albersmeier A."/>
            <person name="Kalinowski J."/>
            <person name="Ruckert C."/>
        </authorList>
    </citation>
    <scope>NUCLEOTIDE SEQUENCE</scope>
    <source>
        <strain evidence="2">JCM 4784</strain>
    </source>
</reference>